<dbReference type="InterPro" id="IPR036291">
    <property type="entry name" value="NAD(P)-bd_dom_sf"/>
</dbReference>
<keyword evidence="1" id="KW-1133">Transmembrane helix</keyword>
<sequence>MRPIPIRAIAAIGIFVTAVLALQSGVILSAEDAGVSRSILVDCYYALSLFVIGGIDIGTPQSGPAWAVALLWLSYFAAPILAVSTVLDLFLRMFTQHRWRLRRLRNHVIIDGDDELTRSYLRHLRQIDPKRQVVVLQGAGFSDTSREQLRRSFGALTWEGDLIDAFTFDQLRVKHAAKILLFSNYSLKNYETVKAMLDRRQDLAGKIVMHVDRLRFMRSMSSSRIAQSVTVFNGYQSAAESLVTTLAVPHVRQSGVPMGVVIAGFGRFGQSVLESLQNALPDEIAAVALIEHDAERRVMVTREQFSISTNFELKILQGDMTHPGVWEDLDGFWDRNSPNTLFVFATHREEDNLRSALWLRRHNPNAWVFARISRYSSFAQEVADDHDIIAMGLSQLIERSFPQSWIDCSMEGTAELIPPGS</sequence>
<keyword evidence="4" id="KW-1185">Reference proteome</keyword>
<feature type="transmembrane region" description="Helical" evidence="1">
    <location>
        <begin position="65"/>
        <end position="91"/>
    </location>
</feature>
<name>A0ABZ0I8I2_9GAMM</name>
<dbReference type="PANTHER" id="PTHR43833:SF11">
    <property type="entry name" value="VOLTAGE-GATED POTASSIUM CHANNEL KCH"/>
    <property type="match status" value="1"/>
</dbReference>
<dbReference type="InterPro" id="IPR050721">
    <property type="entry name" value="Trk_Ktr_HKT_K-transport"/>
</dbReference>
<gene>
    <name evidence="3" type="ORF">R0135_06280</name>
</gene>
<evidence type="ECO:0000313" key="3">
    <source>
        <dbReference type="EMBL" id="WOJ94770.1"/>
    </source>
</evidence>
<dbReference type="Gene3D" id="3.40.50.720">
    <property type="entry name" value="NAD(P)-binding Rossmann-like Domain"/>
    <property type="match status" value="2"/>
</dbReference>
<feature type="domain" description="RCK N-terminal" evidence="2">
    <location>
        <begin position="260"/>
        <end position="375"/>
    </location>
</feature>
<dbReference type="EMBL" id="CP136864">
    <property type="protein sequence ID" value="WOJ94770.1"/>
    <property type="molecule type" value="Genomic_DNA"/>
</dbReference>
<feature type="transmembrane region" description="Helical" evidence="1">
    <location>
        <begin position="6"/>
        <end position="27"/>
    </location>
</feature>
<protein>
    <submittedName>
        <fullName evidence="3">NAD-binding protein</fullName>
    </submittedName>
</protein>
<evidence type="ECO:0000256" key="1">
    <source>
        <dbReference type="SAM" id="Phobius"/>
    </source>
</evidence>
<keyword evidence="1" id="KW-0812">Transmembrane</keyword>
<accession>A0ABZ0I8I2</accession>
<dbReference type="RefSeq" id="WP_407349403.1">
    <property type="nucleotide sequence ID" value="NZ_CP136864.1"/>
</dbReference>
<evidence type="ECO:0000313" key="4">
    <source>
        <dbReference type="Proteomes" id="UP001626537"/>
    </source>
</evidence>
<dbReference type="Pfam" id="PF02254">
    <property type="entry name" value="TrkA_N"/>
    <property type="match status" value="1"/>
</dbReference>
<evidence type="ECO:0000259" key="2">
    <source>
        <dbReference type="Pfam" id="PF02254"/>
    </source>
</evidence>
<proteinExistence type="predicted"/>
<keyword evidence="1" id="KW-0472">Membrane</keyword>
<dbReference type="Proteomes" id="UP001626537">
    <property type="component" value="Chromosome"/>
</dbReference>
<feature type="transmembrane region" description="Helical" evidence="1">
    <location>
        <begin position="39"/>
        <end position="59"/>
    </location>
</feature>
<organism evidence="3 4">
    <name type="scientific">Congregibacter variabilis</name>
    <dbReference type="NCBI Taxonomy" id="3081200"/>
    <lineage>
        <taxon>Bacteria</taxon>
        <taxon>Pseudomonadati</taxon>
        <taxon>Pseudomonadota</taxon>
        <taxon>Gammaproteobacteria</taxon>
        <taxon>Cellvibrionales</taxon>
        <taxon>Halieaceae</taxon>
        <taxon>Congregibacter</taxon>
    </lineage>
</organism>
<dbReference type="SUPFAM" id="SSF51735">
    <property type="entry name" value="NAD(P)-binding Rossmann-fold domains"/>
    <property type="match status" value="1"/>
</dbReference>
<reference evidence="3 4" key="1">
    <citation type="submission" date="2023-10" db="EMBL/GenBank/DDBJ databases">
        <title>Two novel species belonging to the OM43/NOR5 clade.</title>
        <authorList>
            <person name="Park M."/>
        </authorList>
    </citation>
    <scope>NUCLEOTIDE SEQUENCE [LARGE SCALE GENOMIC DNA]</scope>
    <source>
        <strain evidence="3 4">IMCC43200</strain>
    </source>
</reference>
<dbReference type="PANTHER" id="PTHR43833">
    <property type="entry name" value="POTASSIUM CHANNEL PROTEIN 2-RELATED-RELATED"/>
    <property type="match status" value="1"/>
</dbReference>
<dbReference type="InterPro" id="IPR003148">
    <property type="entry name" value="RCK_N"/>
</dbReference>